<evidence type="ECO:0000256" key="5">
    <source>
        <dbReference type="ARBA" id="ARBA00023136"/>
    </source>
</evidence>
<dbReference type="PANTHER" id="PTHR31885:SF6">
    <property type="entry name" value="GH04784P"/>
    <property type="match status" value="1"/>
</dbReference>
<sequence length="220" mass="25151">MTKQTKTTIASSIFLAVVVLHIFGILSNHFLAFISKPFIITTLVIIYLVSVKKPNFWYVSALFFSFWGDVLLLFKDQFFLFGLASFLLVHILYIKIVAKFIKKISLQKLFVVCLPFLVFLFSFLYLLKDNLGEMTIPVIIYGVVISSVGAISLLNYIQEKSTVNLWLFLGTIIFIISDGLIAVHKFINPNEIYEICIMFTYIVAQYLICKAIIVKTSDEK</sequence>
<evidence type="ECO:0000256" key="1">
    <source>
        <dbReference type="ARBA" id="ARBA00004141"/>
    </source>
</evidence>
<evidence type="ECO:0000256" key="6">
    <source>
        <dbReference type="SAM" id="Phobius"/>
    </source>
</evidence>
<evidence type="ECO:0008006" key="9">
    <source>
        <dbReference type="Google" id="ProtNLM"/>
    </source>
</evidence>
<evidence type="ECO:0000313" key="7">
    <source>
        <dbReference type="EMBL" id="PQB07452.1"/>
    </source>
</evidence>
<feature type="transmembrane region" description="Helical" evidence="6">
    <location>
        <begin position="139"/>
        <end position="157"/>
    </location>
</feature>
<keyword evidence="3 6" id="KW-0812">Transmembrane</keyword>
<accession>A0A2S7KXQ8</accession>
<dbReference type="AlphaFoldDB" id="A0A2S7KXQ8"/>
<dbReference type="RefSeq" id="WP_104809662.1">
    <property type="nucleotide sequence ID" value="NZ_MQUA01000013.1"/>
</dbReference>
<feature type="transmembrane region" description="Helical" evidence="6">
    <location>
        <begin position="80"/>
        <end position="97"/>
    </location>
</feature>
<evidence type="ECO:0000256" key="3">
    <source>
        <dbReference type="ARBA" id="ARBA00022692"/>
    </source>
</evidence>
<comment type="caution">
    <text evidence="7">The sequence shown here is derived from an EMBL/GenBank/DDBJ whole genome shotgun (WGS) entry which is preliminary data.</text>
</comment>
<dbReference type="Pfam" id="PF07947">
    <property type="entry name" value="YhhN"/>
    <property type="match status" value="1"/>
</dbReference>
<feature type="transmembrane region" description="Helical" evidence="6">
    <location>
        <begin position="109"/>
        <end position="127"/>
    </location>
</feature>
<dbReference type="InterPro" id="IPR012506">
    <property type="entry name" value="TMEM86B-like"/>
</dbReference>
<evidence type="ECO:0000256" key="2">
    <source>
        <dbReference type="ARBA" id="ARBA00007375"/>
    </source>
</evidence>
<dbReference type="GO" id="GO:0016787">
    <property type="term" value="F:hydrolase activity"/>
    <property type="evidence" value="ECO:0007669"/>
    <property type="project" value="TreeGrafter"/>
</dbReference>
<organism evidence="7 8">
    <name type="scientific">Polaribacter filamentus</name>
    <dbReference type="NCBI Taxonomy" id="53483"/>
    <lineage>
        <taxon>Bacteria</taxon>
        <taxon>Pseudomonadati</taxon>
        <taxon>Bacteroidota</taxon>
        <taxon>Flavobacteriia</taxon>
        <taxon>Flavobacteriales</taxon>
        <taxon>Flavobacteriaceae</taxon>
    </lineage>
</organism>
<dbReference type="OrthoDB" id="5651790at2"/>
<keyword evidence="8" id="KW-1185">Reference proteome</keyword>
<keyword evidence="5 6" id="KW-0472">Membrane</keyword>
<proteinExistence type="inferred from homology"/>
<feature type="transmembrane region" description="Helical" evidence="6">
    <location>
        <begin position="7"/>
        <end position="24"/>
    </location>
</feature>
<feature type="transmembrane region" description="Helical" evidence="6">
    <location>
        <begin position="30"/>
        <end position="49"/>
    </location>
</feature>
<gene>
    <name evidence="7" type="ORF">BST83_09965</name>
</gene>
<dbReference type="Proteomes" id="UP000239522">
    <property type="component" value="Unassembled WGS sequence"/>
</dbReference>
<reference evidence="7 8" key="1">
    <citation type="submission" date="2016-11" db="EMBL/GenBank/DDBJ databases">
        <title>Trade-off between light-utilization and light-protection in marine flavobacteria.</title>
        <authorList>
            <person name="Kumagai Y."/>
        </authorList>
    </citation>
    <scope>NUCLEOTIDE SEQUENCE [LARGE SCALE GENOMIC DNA]</scope>
    <source>
        <strain evidence="7 8">ATCC 700397</strain>
    </source>
</reference>
<evidence type="ECO:0000256" key="4">
    <source>
        <dbReference type="ARBA" id="ARBA00022989"/>
    </source>
</evidence>
<protein>
    <recommendedName>
        <fullName evidence="9">Lysoplasmalogenase</fullName>
    </recommendedName>
</protein>
<feature type="transmembrane region" description="Helical" evidence="6">
    <location>
        <begin position="56"/>
        <end position="74"/>
    </location>
</feature>
<dbReference type="PANTHER" id="PTHR31885">
    <property type="entry name" value="GH04784P"/>
    <property type="match status" value="1"/>
</dbReference>
<feature type="transmembrane region" description="Helical" evidence="6">
    <location>
        <begin position="192"/>
        <end position="213"/>
    </location>
</feature>
<evidence type="ECO:0000313" key="8">
    <source>
        <dbReference type="Proteomes" id="UP000239522"/>
    </source>
</evidence>
<dbReference type="EMBL" id="MQUA01000013">
    <property type="protein sequence ID" value="PQB07452.1"/>
    <property type="molecule type" value="Genomic_DNA"/>
</dbReference>
<comment type="subcellular location">
    <subcellularLocation>
        <location evidence="1">Membrane</location>
        <topology evidence="1">Multi-pass membrane protein</topology>
    </subcellularLocation>
</comment>
<feature type="transmembrane region" description="Helical" evidence="6">
    <location>
        <begin position="164"/>
        <end position="186"/>
    </location>
</feature>
<name>A0A2S7KXQ8_9FLAO</name>
<comment type="similarity">
    <text evidence="2">Belongs to the TMEM86 family.</text>
</comment>
<dbReference type="GO" id="GO:0016020">
    <property type="term" value="C:membrane"/>
    <property type="evidence" value="ECO:0007669"/>
    <property type="project" value="UniProtKB-SubCell"/>
</dbReference>
<keyword evidence="4 6" id="KW-1133">Transmembrane helix</keyword>